<dbReference type="Proteomes" id="UP001384579">
    <property type="component" value="Unassembled WGS sequence"/>
</dbReference>
<evidence type="ECO:0000313" key="1">
    <source>
        <dbReference type="EMBL" id="MEK0186737.1"/>
    </source>
</evidence>
<dbReference type="EMBL" id="JBBLXS010000252">
    <property type="protein sequence ID" value="MEK0186737.1"/>
    <property type="molecule type" value="Genomic_DNA"/>
</dbReference>
<proteinExistence type="predicted"/>
<gene>
    <name evidence="1" type="ORF">WMG39_18035</name>
</gene>
<feature type="non-terminal residue" evidence="1">
    <location>
        <position position="60"/>
    </location>
</feature>
<sequence>MQTFKKSTRHFNPEQDTYPCPVCRTGEISPMPMMEALACNFCQHIFTGNEERQMLKMADR</sequence>
<accession>A0ABU8YQU1</accession>
<organism evidence="1 2">
    <name type="scientific">Microcoleus anatoxicus PTRS2</name>
    <dbReference type="NCBI Taxonomy" id="2705321"/>
    <lineage>
        <taxon>Bacteria</taxon>
        <taxon>Bacillati</taxon>
        <taxon>Cyanobacteriota</taxon>
        <taxon>Cyanophyceae</taxon>
        <taxon>Oscillatoriophycideae</taxon>
        <taxon>Oscillatoriales</taxon>
        <taxon>Microcoleaceae</taxon>
        <taxon>Microcoleus</taxon>
        <taxon>Microcoleus anatoxicus</taxon>
    </lineage>
</organism>
<evidence type="ECO:0000313" key="2">
    <source>
        <dbReference type="Proteomes" id="UP001384579"/>
    </source>
</evidence>
<name>A0ABU8YQU1_9CYAN</name>
<keyword evidence="2" id="KW-1185">Reference proteome</keyword>
<reference evidence="1 2" key="1">
    <citation type="journal article" date="2020" name="Harmful Algae">
        <title>Molecular and morphological characterization of a novel dihydroanatoxin-a producing Microcoleus species (cyanobacteria) from the Russian River, California, USA.</title>
        <authorList>
            <person name="Conklin K.Y."/>
            <person name="Stancheva R."/>
            <person name="Otten T.G."/>
            <person name="Fadness R."/>
            <person name="Boyer G.L."/>
            <person name="Read B."/>
            <person name="Zhang X."/>
            <person name="Sheath R.G."/>
        </authorList>
    </citation>
    <scope>NUCLEOTIDE SEQUENCE [LARGE SCALE GENOMIC DNA]</scope>
    <source>
        <strain evidence="1 2">PTRS2</strain>
    </source>
</reference>
<comment type="caution">
    <text evidence="1">The sequence shown here is derived from an EMBL/GenBank/DDBJ whole genome shotgun (WGS) entry which is preliminary data.</text>
</comment>
<protein>
    <submittedName>
        <fullName evidence="1">Uncharacterized protein</fullName>
    </submittedName>
</protein>